<evidence type="ECO:0000313" key="1">
    <source>
        <dbReference type="EMBL" id="SUB59252.1"/>
    </source>
</evidence>
<dbReference type="EMBL" id="UGTA01000001">
    <property type="protein sequence ID" value="SUB59252.1"/>
    <property type="molecule type" value="Genomic_DNA"/>
</dbReference>
<keyword evidence="2" id="KW-1185">Reference proteome</keyword>
<gene>
    <name evidence="1" type="ORF">NCTC12872_01234</name>
</gene>
<sequence>MKCLQVTKLISQSQERKLKLAEKCGVVSHLVICPQCRNFNQNCQTMRQMMKKFAKEE</sequence>
<dbReference type="OrthoDB" id="8374021at2"/>
<dbReference type="Proteomes" id="UP000255417">
    <property type="component" value="Unassembled WGS sequence"/>
</dbReference>
<evidence type="ECO:0008006" key="3">
    <source>
        <dbReference type="Google" id="ProtNLM"/>
    </source>
</evidence>
<protein>
    <recommendedName>
        <fullName evidence="3">DsDNA-mimic protein</fullName>
    </recommendedName>
</protein>
<accession>A0A379CA29</accession>
<name>A0A379CA29_9PAST</name>
<evidence type="ECO:0000313" key="2">
    <source>
        <dbReference type="Proteomes" id="UP000255417"/>
    </source>
</evidence>
<reference evidence="1 2" key="1">
    <citation type="submission" date="2018-06" db="EMBL/GenBank/DDBJ databases">
        <authorList>
            <consortium name="Pathogen Informatics"/>
            <person name="Doyle S."/>
        </authorList>
    </citation>
    <scope>NUCLEOTIDE SEQUENCE [LARGE SCALE GENOMIC DNA]</scope>
    <source>
        <strain evidence="1 2">NCTC12872</strain>
    </source>
</reference>
<dbReference type="AlphaFoldDB" id="A0A379CA29"/>
<dbReference type="RefSeq" id="WP_115315738.1">
    <property type="nucleotide sequence ID" value="NZ_LWIF01000001.1"/>
</dbReference>
<proteinExistence type="predicted"/>
<organism evidence="1 2">
    <name type="scientific">Phocoenobacter uteri</name>
    <dbReference type="NCBI Taxonomy" id="146806"/>
    <lineage>
        <taxon>Bacteria</taxon>
        <taxon>Pseudomonadati</taxon>
        <taxon>Pseudomonadota</taxon>
        <taxon>Gammaproteobacteria</taxon>
        <taxon>Pasteurellales</taxon>
        <taxon>Pasteurellaceae</taxon>
        <taxon>Phocoenobacter</taxon>
    </lineage>
</organism>